<dbReference type="InterPro" id="IPR026057">
    <property type="entry name" value="TBL_C"/>
</dbReference>
<dbReference type="PANTHER" id="PTHR32285">
    <property type="entry name" value="PROTEIN TRICHOME BIREFRINGENCE-LIKE 9-RELATED"/>
    <property type="match status" value="1"/>
</dbReference>
<dbReference type="InterPro" id="IPR029962">
    <property type="entry name" value="TBL"/>
</dbReference>
<evidence type="ECO:0000259" key="2">
    <source>
        <dbReference type="Pfam" id="PF13839"/>
    </source>
</evidence>
<dbReference type="GO" id="GO:0005794">
    <property type="term" value="C:Golgi apparatus"/>
    <property type="evidence" value="ECO:0007669"/>
    <property type="project" value="TreeGrafter"/>
</dbReference>
<dbReference type="AlphaFoldDB" id="A0A6A1VHH6"/>
<sequence length="98" mass="10477">MVSSDPVLWRGCGGTCDNTTPLSGGSEVKQDGSSDPVVEGAVKGTKVKILDITALSKLRDEGHMSHYSRRGTPVVNDCLHWCLPGIPDTWNELLAAQI</sequence>
<accession>A0A6A1VHH6</accession>
<dbReference type="EMBL" id="RXIC02000024">
    <property type="protein sequence ID" value="KAB1210540.1"/>
    <property type="molecule type" value="Genomic_DNA"/>
</dbReference>
<comment type="similarity">
    <text evidence="1">Belongs to the PC-esterase family. TBL subfamily.</text>
</comment>
<evidence type="ECO:0000256" key="1">
    <source>
        <dbReference type="ARBA" id="ARBA00007727"/>
    </source>
</evidence>
<protein>
    <submittedName>
        <fullName evidence="3">Protein trichome birefringence-like 14</fullName>
    </submittedName>
</protein>
<dbReference type="Proteomes" id="UP000516437">
    <property type="component" value="Chromosome 6"/>
</dbReference>
<evidence type="ECO:0000313" key="3">
    <source>
        <dbReference type="EMBL" id="KAB1210540.1"/>
    </source>
</evidence>
<feature type="domain" description="Trichome birefringence-like C-terminal" evidence="2">
    <location>
        <begin position="11"/>
        <end position="96"/>
    </location>
</feature>
<evidence type="ECO:0000313" key="4">
    <source>
        <dbReference type="Proteomes" id="UP000516437"/>
    </source>
</evidence>
<dbReference type="OrthoDB" id="630188at2759"/>
<dbReference type="GO" id="GO:0016413">
    <property type="term" value="F:O-acetyltransferase activity"/>
    <property type="evidence" value="ECO:0007669"/>
    <property type="project" value="InterPro"/>
</dbReference>
<dbReference type="PANTHER" id="PTHR32285:SF235">
    <property type="entry name" value="PROTEIN TRICHOME BIREFRINGENCE-LIKE 16"/>
    <property type="match status" value="1"/>
</dbReference>
<proteinExistence type="inferred from homology"/>
<name>A0A6A1VHH6_9ROSI</name>
<reference evidence="3 4" key="1">
    <citation type="journal article" date="2019" name="Plant Biotechnol. J.">
        <title>The red bayberry genome and genetic basis of sex determination.</title>
        <authorList>
            <person name="Jia H.M."/>
            <person name="Jia H.J."/>
            <person name="Cai Q.L."/>
            <person name="Wang Y."/>
            <person name="Zhao H.B."/>
            <person name="Yang W.F."/>
            <person name="Wang G.Y."/>
            <person name="Li Y.H."/>
            <person name="Zhan D.L."/>
            <person name="Shen Y.T."/>
            <person name="Niu Q.F."/>
            <person name="Chang L."/>
            <person name="Qiu J."/>
            <person name="Zhao L."/>
            <person name="Xie H.B."/>
            <person name="Fu W.Y."/>
            <person name="Jin J."/>
            <person name="Li X.W."/>
            <person name="Jiao Y."/>
            <person name="Zhou C.C."/>
            <person name="Tu T."/>
            <person name="Chai C.Y."/>
            <person name="Gao J.L."/>
            <person name="Fan L.J."/>
            <person name="van de Weg E."/>
            <person name="Wang J.Y."/>
            <person name="Gao Z.S."/>
        </authorList>
    </citation>
    <scope>NUCLEOTIDE SEQUENCE [LARGE SCALE GENOMIC DNA]</scope>
    <source>
        <tissue evidence="3">Leaves</tissue>
    </source>
</reference>
<dbReference type="Pfam" id="PF13839">
    <property type="entry name" value="PC-Esterase"/>
    <property type="match status" value="1"/>
</dbReference>
<comment type="caution">
    <text evidence="3">The sequence shown here is derived from an EMBL/GenBank/DDBJ whole genome shotgun (WGS) entry which is preliminary data.</text>
</comment>
<organism evidence="3 4">
    <name type="scientific">Morella rubra</name>
    <name type="common">Chinese bayberry</name>
    <dbReference type="NCBI Taxonomy" id="262757"/>
    <lineage>
        <taxon>Eukaryota</taxon>
        <taxon>Viridiplantae</taxon>
        <taxon>Streptophyta</taxon>
        <taxon>Embryophyta</taxon>
        <taxon>Tracheophyta</taxon>
        <taxon>Spermatophyta</taxon>
        <taxon>Magnoliopsida</taxon>
        <taxon>eudicotyledons</taxon>
        <taxon>Gunneridae</taxon>
        <taxon>Pentapetalae</taxon>
        <taxon>rosids</taxon>
        <taxon>fabids</taxon>
        <taxon>Fagales</taxon>
        <taxon>Myricaceae</taxon>
        <taxon>Morella</taxon>
    </lineage>
</organism>
<gene>
    <name evidence="3" type="ORF">CJ030_MR6G010836</name>
</gene>
<keyword evidence="4" id="KW-1185">Reference proteome</keyword>